<dbReference type="SUPFAM" id="SSF52317">
    <property type="entry name" value="Class I glutamine amidotransferase-like"/>
    <property type="match status" value="1"/>
</dbReference>
<evidence type="ECO:0000313" key="2">
    <source>
        <dbReference type="Proteomes" id="UP000823844"/>
    </source>
</evidence>
<organism evidence="1 2">
    <name type="scientific">Candidatus Lactobacillus pullistercoris</name>
    <dbReference type="NCBI Taxonomy" id="2838636"/>
    <lineage>
        <taxon>Bacteria</taxon>
        <taxon>Bacillati</taxon>
        <taxon>Bacillota</taxon>
        <taxon>Bacilli</taxon>
        <taxon>Lactobacillales</taxon>
        <taxon>Lactobacillaceae</taxon>
        <taxon>Lactobacillus</taxon>
    </lineage>
</organism>
<sequence length="116" mass="12968">MTKPIIGISGSVIIDDGGIFPGYHRSYVNEDYVDSVVQNGGVPYIIPFTENDEVIREQLNHVQGLILSGGHDVDPRFYGEEPMQKIGATWPERDHFDMRLLKLAEENGIPVLGICR</sequence>
<dbReference type="GO" id="GO:0033969">
    <property type="term" value="F:gamma-glutamyl-gamma-aminobutyrate hydrolase activity"/>
    <property type="evidence" value="ECO:0007669"/>
    <property type="project" value="TreeGrafter"/>
</dbReference>
<reference evidence="1" key="1">
    <citation type="journal article" date="2021" name="PeerJ">
        <title>Extensive microbial diversity within the chicken gut microbiome revealed by metagenomics and culture.</title>
        <authorList>
            <person name="Gilroy R."/>
            <person name="Ravi A."/>
            <person name="Getino M."/>
            <person name="Pursley I."/>
            <person name="Horton D.L."/>
            <person name="Alikhan N.F."/>
            <person name="Baker D."/>
            <person name="Gharbi K."/>
            <person name="Hall N."/>
            <person name="Watson M."/>
            <person name="Adriaenssens E.M."/>
            <person name="Foster-Nyarko E."/>
            <person name="Jarju S."/>
            <person name="Secka A."/>
            <person name="Antonio M."/>
            <person name="Oren A."/>
            <person name="Chaudhuri R.R."/>
            <person name="La Ragione R."/>
            <person name="Hildebrand F."/>
            <person name="Pallen M.J."/>
        </authorList>
    </citation>
    <scope>NUCLEOTIDE SEQUENCE</scope>
    <source>
        <strain evidence="1">F6-686</strain>
    </source>
</reference>
<keyword evidence="1" id="KW-0378">Hydrolase</keyword>
<dbReference type="Proteomes" id="UP000823844">
    <property type="component" value="Unassembled WGS sequence"/>
</dbReference>
<dbReference type="InterPro" id="IPR044668">
    <property type="entry name" value="PuuD-like"/>
</dbReference>
<dbReference type="PROSITE" id="PS51273">
    <property type="entry name" value="GATASE_TYPE_1"/>
    <property type="match status" value="1"/>
</dbReference>
<dbReference type="Pfam" id="PF07722">
    <property type="entry name" value="Peptidase_C26"/>
    <property type="match status" value="1"/>
</dbReference>
<name>A0A9E2KR11_9LACO</name>
<reference evidence="1" key="2">
    <citation type="submission" date="2021-04" db="EMBL/GenBank/DDBJ databases">
        <authorList>
            <person name="Gilroy R."/>
        </authorList>
    </citation>
    <scope>NUCLEOTIDE SEQUENCE</scope>
    <source>
        <strain evidence="1">F6-686</strain>
    </source>
</reference>
<feature type="non-terminal residue" evidence="1">
    <location>
        <position position="116"/>
    </location>
</feature>
<dbReference type="EMBL" id="JAHLFT010000071">
    <property type="protein sequence ID" value="MBU3828610.1"/>
    <property type="molecule type" value="Genomic_DNA"/>
</dbReference>
<dbReference type="InterPro" id="IPR011697">
    <property type="entry name" value="Peptidase_C26"/>
</dbReference>
<dbReference type="GO" id="GO:0006598">
    <property type="term" value="P:polyamine catabolic process"/>
    <property type="evidence" value="ECO:0007669"/>
    <property type="project" value="TreeGrafter"/>
</dbReference>
<dbReference type="Gene3D" id="3.40.50.880">
    <property type="match status" value="1"/>
</dbReference>
<dbReference type="InterPro" id="IPR029062">
    <property type="entry name" value="Class_I_gatase-like"/>
</dbReference>
<dbReference type="PANTHER" id="PTHR43235:SF1">
    <property type="entry name" value="GLUTAMINE AMIDOTRANSFERASE PB2B2.05-RELATED"/>
    <property type="match status" value="1"/>
</dbReference>
<evidence type="ECO:0000313" key="1">
    <source>
        <dbReference type="EMBL" id="MBU3828610.1"/>
    </source>
</evidence>
<comment type="caution">
    <text evidence="1">The sequence shown here is derived from an EMBL/GenBank/DDBJ whole genome shotgun (WGS) entry which is preliminary data.</text>
</comment>
<gene>
    <name evidence="1" type="ORF">H9806_05695</name>
</gene>
<protein>
    <submittedName>
        <fullName evidence="1">Gamma-glutamyl-gamma-aminobutyrate hydrolase family protein</fullName>
    </submittedName>
</protein>
<dbReference type="PANTHER" id="PTHR43235">
    <property type="entry name" value="GLUTAMINE AMIDOTRANSFERASE PB2B2.05-RELATED"/>
    <property type="match status" value="1"/>
</dbReference>
<proteinExistence type="predicted"/>
<accession>A0A9E2KR11</accession>
<dbReference type="AlphaFoldDB" id="A0A9E2KR11"/>
<dbReference type="GO" id="GO:0005829">
    <property type="term" value="C:cytosol"/>
    <property type="evidence" value="ECO:0007669"/>
    <property type="project" value="TreeGrafter"/>
</dbReference>